<dbReference type="RefSeq" id="WP_355400210.1">
    <property type="nucleotide sequence ID" value="NZ_JBEXPZ010000039.1"/>
</dbReference>
<feature type="transmembrane region" description="Helical" evidence="2">
    <location>
        <begin position="46"/>
        <end position="69"/>
    </location>
</feature>
<evidence type="ECO:0000256" key="1">
    <source>
        <dbReference type="SAM" id="MobiDB-lite"/>
    </source>
</evidence>
<accession>A0ABV2V3G3</accession>
<feature type="transmembrane region" description="Helical" evidence="2">
    <location>
        <begin position="89"/>
        <end position="111"/>
    </location>
</feature>
<name>A0ABV2V3G3_9ACTN</name>
<reference evidence="3 4" key="1">
    <citation type="submission" date="2024-06" db="EMBL/GenBank/DDBJ databases">
        <title>The Natural Products Discovery Center: Release of the First 8490 Sequenced Strains for Exploring Actinobacteria Biosynthetic Diversity.</title>
        <authorList>
            <person name="Kalkreuter E."/>
            <person name="Kautsar S.A."/>
            <person name="Yang D."/>
            <person name="Bader C.D."/>
            <person name="Teijaro C.N."/>
            <person name="Fluegel L."/>
            <person name="Davis C.M."/>
            <person name="Simpson J.R."/>
            <person name="Lauterbach L."/>
            <person name="Steele A.D."/>
            <person name="Gui C."/>
            <person name="Meng S."/>
            <person name="Li G."/>
            <person name="Viehrig K."/>
            <person name="Ye F."/>
            <person name="Su P."/>
            <person name="Kiefer A.F."/>
            <person name="Nichols A."/>
            <person name="Cepeda A.J."/>
            <person name="Yan W."/>
            <person name="Fan B."/>
            <person name="Jiang Y."/>
            <person name="Adhikari A."/>
            <person name="Zheng C.-J."/>
            <person name="Schuster L."/>
            <person name="Cowan T.M."/>
            <person name="Smanski M.J."/>
            <person name="Chevrette M.G."/>
            <person name="De Carvalho L.P.S."/>
            <person name="Shen B."/>
        </authorList>
    </citation>
    <scope>NUCLEOTIDE SEQUENCE [LARGE SCALE GENOMIC DNA]</scope>
    <source>
        <strain evidence="3 4">NPDC006434</strain>
    </source>
</reference>
<dbReference type="Proteomes" id="UP001550210">
    <property type="component" value="Unassembled WGS sequence"/>
</dbReference>
<keyword evidence="4" id="KW-1185">Reference proteome</keyword>
<sequence>MRTFLEAATGFPAFLFTVPLLVAVGFWLLVAVGAADSRAFDGDADLGALGLGGVQVTVAFSLWTGFAWAGSLGTVILLQPSAFSWLTRALIGLAVLIAAPSISWCATRVLVRLLRRLHPDEPGPSSPHSVGPARKARAERVDDGLLRSDHTAPQLHGHRRAA</sequence>
<evidence type="ECO:0000256" key="2">
    <source>
        <dbReference type="SAM" id="Phobius"/>
    </source>
</evidence>
<keyword evidence="2" id="KW-0812">Transmembrane</keyword>
<comment type="caution">
    <text evidence="3">The sequence shown here is derived from an EMBL/GenBank/DDBJ whole genome shotgun (WGS) entry which is preliminary data.</text>
</comment>
<keyword evidence="2" id="KW-1133">Transmembrane helix</keyword>
<evidence type="ECO:0000313" key="3">
    <source>
        <dbReference type="EMBL" id="MET9848371.1"/>
    </source>
</evidence>
<organism evidence="3 4">
    <name type="scientific">Streptomyces ossamyceticus</name>
    <dbReference type="NCBI Taxonomy" id="249581"/>
    <lineage>
        <taxon>Bacteria</taxon>
        <taxon>Bacillati</taxon>
        <taxon>Actinomycetota</taxon>
        <taxon>Actinomycetes</taxon>
        <taxon>Kitasatosporales</taxon>
        <taxon>Streptomycetaceae</taxon>
        <taxon>Streptomyces</taxon>
    </lineage>
</organism>
<dbReference type="EMBL" id="JBEXPZ010000039">
    <property type="protein sequence ID" value="MET9848371.1"/>
    <property type="molecule type" value="Genomic_DNA"/>
</dbReference>
<feature type="transmembrane region" description="Helical" evidence="2">
    <location>
        <begin position="12"/>
        <end position="34"/>
    </location>
</feature>
<protein>
    <submittedName>
        <fullName evidence="3">Uncharacterized protein</fullName>
    </submittedName>
</protein>
<gene>
    <name evidence="3" type="ORF">ABZZ21_28285</name>
</gene>
<feature type="compositionally biased region" description="Basic and acidic residues" evidence="1">
    <location>
        <begin position="136"/>
        <end position="150"/>
    </location>
</feature>
<feature type="region of interest" description="Disordered" evidence="1">
    <location>
        <begin position="120"/>
        <end position="162"/>
    </location>
</feature>
<proteinExistence type="predicted"/>
<evidence type="ECO:0000313" key="4">
    <source>
        <dbReference type="Proteomes" id="UP001550210"/>
    </source>
</evidence>
<keyword evidence="2" id="KW-0472">Membrane</keyword>